<dbReference type="Pfam" id="PF04438">
    <property type="entry name" value="zf-HIT"/>
    <property type="match status" value="1"/>
</dbReference>
<organism evidence="3 4">
    <name type="scientific">[Myrmecia] bisecta</name>
    <dbReference type="NCBI Taxonomy" id="41462"/>
    <lineage>
        <taxon>Eukaryota</taxon>
        <taxon>Viridiplantae</taxon>
        <taxon>Chlorophyta</taxon>
        <taxon>core chlorophytes</taxon>
        <taxon>Trebouxiophyceae</taxon>
        <taxon>Trebouxiales</taxon>
        <taxon>Trebouxiaceae</taxon>
        <taxon>Myrmecia</taxon>
    </lineage>
</organism>
<dbReference type="GO" id="GO:0008270">
    <property type="term" value="F:zinc ion binding"/>
    <property type="evidence" value="ECO:0007669"/>
    <property type="project" value="UniProtKB-UniRule"/>
</dbReference>
<dbReference type="AlphaFoldDB" id="A0AAW1PA57"/>
<keyword evidence="1" id="KW-0479">Metal-binding</keyword>
<gene>
    <name evidence="3" type="ORF">WJX72_001783</name>
</gene>
<dbReference type="InterPro" id="IPR039646">
    <property type="entry name" value="ZNHIT2"/>
</dbReference>
<dbReference type="PANTHER" id="PTHR15555">
    <property type="entry name" value="ZINC FINGER HIT DOMAIN CONTAINING PROTEIN 2 PROTEIN FON -RELATED"/>
    <property type="match status" value="1"/>
</dbReference>
<keyword evidence="4" id="KW-1185">Reference proteome</keyword>
<reference evidence="3 4" key="1">
    <citation type="journal article" date="2024" name="Nat. Commun.">
        <title>Phylogenomics reveals the evolutionary origins of lichenization in chlorophyte algae.</title>
        <authorList>
            <person name="Puginier C."/>
            <person name="Libourel C."/>
            <person name="Otte J."/>
            <person name="Skaloud P."/>
            <person name="Haon M."/>
            <person name="Grisel S."/>
            <person name="Petersen M."/>
            <person name="Berrin J.G."/>
            <person name="Delaux P.M."/>
            <person name="Dal Grande F."/>
            <person name="Keller J."/>
        </authorList>
    </citation>
    <scope>NUCLEOTIDE SEQUENCE [LARGE SCALE GENOMIC DNA]</scope>
    <source>
        <strain evidence="3 4">SAG 2043</strain>
    </source>
</reference>
<evidence type="ECO:0000259" key="2">
    <source>
        <dbReference type="PROSITE" id="PS51083"/>
    </source>
</evidence>
<feature type="domain" description="HIT-type" evidence="2">
    <location>
        <begin position="10"/>
        <end position="42"/>
    </location>
</feature>
<comment type="caution">
    <text evidence="3">The sequence shown here is derived from an EMBL/GenBank/DDBJ whole genome shotgun (WGS) entry which is preliminary data.</text>
</comment>
<name>A0AAW1PA57_9CHLO</name>
<protein>
    <recommendedName>
        <fullName evidence="2">HIT-type domain-containing protein</fullName>
    </recommendedName>
</protein>
<dbReference type="InterPro" id="IPR007529">
    <property type="entry name" value="Znf_HIT"/>
</dbReference>
<dbReference type="CDD" id="cd23024">
    <property type="entry name" value="zf-HIT_ZNHIT2-3"/>
    <property type="match status" value="1"/>
</dbReference>
<evidence type="ECO:0000313" key="3">
    <source>
        <dbReference type="EMBL" id="KAK9806763.1"/>
    </source>
</evidence>
<keyword evidence="1" id="KW-0863">Zinc-finger</keyword>
<accession>A0AAW1PA57</accession>
<proteinExistence type="predicted"/>
<dbReference type="PROSITE" id="PS51083">
    <property type="entry name" value="ZF_HIT"/>
    <property type="match status" value="1"/>
</dbReference>
<dbReference type="EMBL" id="JALJOR010000013">
    <property type="protein sequence ID" value="KAK9806763.1"/>
    <property type="molecule type" value="Genomic_DNA"/>
</dbReference>
<sequence length="281" mass="31115">MESGDTKTICKVCTKQFAKYTCPRCNLRYCSLPCYKAHSTRCTEVFYSELVAEELQGDKVSDAQKQQMQAILERVQQQQEEDLADQDMFSDHNLQAASDASDDEQDGGLSKETLAKLLDREQAGEQAEVNEADLSEADLQAFRRALATGEVSRLVPAWEPWWMSQAAAELRLSSRGMPVVALEQGEQGRSADEARQIPPAPHDPLPSLKTLTRAAPSPMLQPQLLELLFAYCLTLRLYNGDFTADPLEAAAVVLHLKPTAQVHMRTERGSQNGAADQSRAC</sequence>
<evidence type="ECO:0000256" key="1">
    <source>
        <dbReference type="PROSITE-ProRule" id="PRU00453"/>
    </source>
</evidence>
<evidence type="ECO:0000313" key="4">
    <source>
        <dbReference type="Proteomes" id="UP001489004"/>
    </source>
</evidence>
<dbReference type="Gene3D" id="3.30.60.190">
    <property type="match status" value="1"/>
</dbReference>
<dbReference type="SUPFAM" id="SSF144232">
    <property type="entry name" value="HIT/MYND zinc finger-like"/>
    <property type="match status" value="1"/>
</dbReference>
<keyword evidence="1" id="KW-0862">Zinc</keyword>
<dbReference type="Proteomes" id="UP001489004">
    <property type="component" value="Unassembled WGS sequence"/>
</dbReference>
<dbReference type="PANTHER" id="PTHR15555:SF0">
    <property type="entry name" value="ZINC FINGER HIT DOMAIN-CONTAINING PROTEIN 2"/>
    <property type="match status" value="1"/>
</dbReference>